<keyword evidence="3" id="KW-1185">Reference proteome</keyword>
<organism evidence="2 3">
    <name type="scientific">Flavobacterium flavipallidum</name>
    <dbReference type="NCBI Taxonomy" id="3139140"/>
    <lineage>
        <taxon>Bacteria</taxon>
        <taxon>Pseudomonadati</taxon>
        <taxon>Bacteroidota</taxon>
        <taxon>Flavobacteriia</taxon>
        <taxon>Flavobacteriales</taxon>
        <taxon>Flavobacteriaceae</taxon>
        <taxon>Flavobacterium</taxon>
    </lineage>
</organism>
<protein>
    <recommendedName>
        <fullName evidence="4">LTXXQ motif family protein</fullName>
    </recommendedName>
</protein>
<feature type="chain" id="PRO_5047221413" description="LTXXQ motif family protein" evidence="1">
    <location>
        <begin position="22"/>
        <end position="139"/>
    </location>
</feature>
<feature type="signal peptide" evidence="1">
    <location>
        <begin position="1"/>
        <end position="21"/>
    </location>
</feature>
<accession>A0ABU9HMT7</accession>
<dbReference type="RefSeq" id="WP_341700671.1">
    <property type="nucleotide sequence ID" value="NZ_JBBYHU010000020.1"/>
</dbReference>
<gene>
    <name evidence="2" type="ORF">AAEO59_10375</name>
</gene>
<comment type="caution">
    <text evidence="2">The sequence shown here is derived from an EMBL/GenBank/DDBJ whole genome shotgun (WGS) entry which is preliminary data.</text>
</comment>
<dbReference type="EMBL" id="JBBYHU010000020">
    <property type="protein sequence ID" value="MEL1241453.1"/>
    <property type="molecule type" value="Genomic_DNA"/>
</dbReference>
<name>A0ABU9HMT7_9FLAO</name>
<keyword evidence="1" id="KW-0732">Signal</keyword>
<evidence type="ECO:0000256" key="1">
    <source>
        <dbReference type="SAM" id="SignalP"/>
    </source>
</evidence>
<evidence type="ECO:0000313" key="3">
    <source>
        <dbReference type="Proteomes" id="UP001398556"/>
    </source>
</evidence>
<sequence length="139" mass="16322">MKSLITITVFLFFMGCYSGNAQKSTVIDNFTTEQQKLVQEQREMIKANREAFKASLTAEQLAILKDMSLSKEQKQAALAQTFTLAQKNLLNENRENIRELKRDFKNSLTNEQRQQLQERLTNRIRETIKDSRLRNVKHR</sequence>
<reference evidence="2 3" key="1">
    <citation type="submission" date="2024-04" db="EMBL/GenBank/DDBJ databases">
        <title>Flavobacterium sp. DGU99 16S ribosomal RNA gene Genome sequencing and assembly.</title>
        <authorList>
            <person name="Park S."/>
        </authorList>
    </citation>
    <scope>NUCLEOTIDE SEQUENCE [LARGE SCALE GENOMIC DNA]</scope>
    <source>
        <strain evidence="2 3">DGU99</strain>
    </source>
</reference>
<evidence type="ECO:0000313" key="2">
    <source>
        <dbReference type="EMBL" id="MEL1241453.1"/>
    </source>
</evidence>
<evidence type="ECO:0008006" key="4">
    <source>
        <dbReference type="Google" id="ProtNLM"/>
    </source>
</evidence>
<dbReference type="Proteomes" id="UP001398556">
    <property type="component" value="Unassembled WGS sequence"/>
</dbReference>
<dbReference type="PROSITE" id="PS51257">
    <property type="entry name" value="PROKAR_LIPOPROTEIN"/>
    <property type="match status" value="1"/>
</dbReference>
<proteinExistence type="predicted"/>